<sequence>MNEPYQDASMSTLHARPDGQTAREPSASVSGPAVTTHYSGTRKVVLLIALLAAWVLANADRIAMTISIIPMRTEFSLDAREAGLVLSSFHVTYALTNLAAGWMADKFGSRRVLVFCVASWSLFTSLTGFAWSLASLVAIRGLFGIGEGGFSPSSSVTIAEAFPKERRARPKSLIIGATFIGSAIGSGWIASMIHTHGWRFAYHVLGGAGIVMAVILWFVIKDSPLQDPSVKKAARPGLKALFRTPILRRTALIFFFANMLNVGLISWMPTYLVQTKQVHLLTAGVAASLPFVFSFISLNVVGWLLDRYGEKRERLFLAGGAFSMMVFMALMVISSELWVLMTFWTLCMMSFTFVYGTVFAIPLKHLPDSLIGTAAGVVNFGGQLASAISPTVMGFLIVHAAGSFVPAFLFLIAAGVCCFLVSITWTNRGSQMA</sequence>
<organism evidence="8 9">
    <name type="scientific">Cupriavidus lacunae</name>
    <dbReference type="NCBI Taxonomy" id="2666307"/>
    <lineage>
        <taxon>Bacteria</taxon>
        <taxon>Pseudomonadati</taxon>
        <taxon>Pseudomonadota</taxon>
        <taxon>Betaproteobacteria</taxon>
        <taxon>Burkholderiales</taxon>
        <taxon>Burkholderiaceae</taxon>
        <taxon>Cupriavidus</taxon>
    </lineage>
</organism>
<reference evidence="9" key="1">
    <citation type="submission" date="2018-06" db="EMBL/GenBank/DDBJ databases">
        <authorList>
            <person name="Feng T."/>
            <person name="Jeon C.O."/>
        </authorList>
    </citation>
    <scope>NUCLEOTIDE SEQUENCE [LARGE SCALE GENOMIC DNA]</scope>
    <source>
        <strain evidence="9">S23</strain>
    </source>
</reference>
<keyword evidence="3 6" id="KW-1133">Transmembrane helix</keyword>
<dbReference type="Gene3D" id="1.20.1250.20">
    <property type="entry name" value="MFS general substrate transporter like domains"/>
    <property type="match status" value="2"/>
</dbReference>
<dbReference type="PANTHER" id="PTHR11662">
    <property type="entry name" value="SOLUTE CARRIER FAMILY 17"/>
    <property type="match status" value="1"/>
</dbReference>
<dbReference type="InterPro" id="IPR011701">
    <property type="entry name" value="MFS"/>
</dbReference>
<proteinExistence type="predicted"/>
<protein>
    <submittedName>
        <fullName evidence="8">MFS transporter</fullName>
    </submittedName>
</protein>
<feature type="transmembrane region" description="Helical" evidence="6">
    <location>
        <begin position="251"/>
        <end position="272"/>
    </location>
</feature>
<evidence type="ECO:0000313" key="9">
    <source>
        <dbReference type="Proteomes" id="UP000255165"/>
    </source>
</evidence>
<evidence type="ECO:0000259" key="7">
    <source>
        <dbReference type="PROSITE" id="PS50850"/>
    </source>
</evidence>
<feature type="transmembrane region" description="Helical" evidence="6">
    <location>
        <begin position="315"/>
        <end position="333"/>
    </location>
</feature>
<dbReference type="GO" id="GO:0022857">
    <property type="term" value="F:transmembrane transporter activity"/>
    <property type="evidence" value="ECO:0007669"/>
    <property type="project" value="InterPro"/>
</dbReference>
<feature type="transmembrane region" description="Helical" evidence="6">
    <location>
        <begin position="44"/>
        <end position="70"/>
    </location>
</feature>
<evidence type="ECO:0000313" key="8">
    <source>
        <dbReference type="EMBL" id="RDK05391.1"/>
    </source>
</evidence>
<feature type="transmembrane region" description="Helical" evidence="6">
    <location>
        <begin position="112"/>
        <end position="134"/>
    </location>
</feature>
<dbReference type="CDD" id="cd17319">
    <property type="entry name" value="MFS_ExuT_GudP_like"/>
    <property type="match status" value="1"/>
</dbReference>
<dbReference type="Pfam" id="PF07690">
    <property type="entry name" value="MFS_1"/>
    <property type="match status" value="1"/>
</dbReference>
<keyword evidence="9" id="KW-1185">Reference proteome</keyword>
<dbReference type="PANTHER" id="PTHR11662:SF399">
    <property type="entry name" value="FI19708P1-RELATED"/>
    <property type="match status" value="1"/>
</dbReference>
<evidence type="ECO:0000256" key="5">
    <source>
        <dbReference type="SAM" id="MobiDB-lite"/>
    </source>
</evidence>
<dbReference type="Proteomes" id="UP000255165">
    <property type="component" value="Unassembled WGS sequence"/>
</dbReference>
<dbReference type="InterPro" id="IPR050382">
    <property type="entry name" value="MFS_Na/Anion_cotransporter"/>
</dbReference>
<dbReference type="SUPFAM" id="SSF103473">
    <property type="entry name" value="MFS general substrate transporter"/>
    <property type="match status" value="1"/>
</dbReference>
<dbReference type="EMBL" id="QKWJ01000099">
    <property type="protein sequence ID" value="RDK05391.1"/>
    <property type="molecule type" value="Genomic_DNA"/>
</dbReference>
<gene>
    <name evidence="8" type="ORF">DN412_37345</name>
</gene>
<dbReference type="InterPro" id="IPR020846">
    <property type="entry name" value="MFS_dom"/>
</dbReference>
<feature type="transmembrane region" description="Helical" evidence="6">
    <location>
        <begin position="404"/>
        <end position="425"/>
    </location>
</feature>
<dbReference type="GO" id="GO:0016020">
    <property type="term" value="C:membrane"/>
    <property type="evidence" value="ECO:0007669"/>
    <property type="project" value="UniProtKB-SubCell"/>
</dbReference>
<name>A0A370NIE7_9BURK</name>
<feature type="transmembrane region" description="Helical" evidence="6">
    <location>
        <begin position="200"/>
        <end position="220"/>
    </location>
</feature>
<evidence type="ECO:0000256" key="2">
    <source>
        <dbReference type="ARBA" id="ARBA00022692"/>
    </source>
</evidence>
<evidence type="ECO:0000256" key="1">
    <source>
        <dbReference type="ARBA" id="ARBA00004141"/>
    </source>
</evidence>
<evidence type="ECO:0000256" key="6">
    <source>
        <dbReference type="SAM" id="Phobius"/>
    </source>
</evidence>
<evidence type="ECO:0000256" key="4">
    <source>
        <dbReference type="ARBA" id="ARBA00023136"/>
    </source>
</evidence>
<feature type="transmembrane region" description="Helical" evidence="6">
    <location>
        <begin position="370"/>
        <end position="398"/>
    </location>
</feature>
<feature type="region of interest" description="Disordered" evidence="5">
    <location>
        <begin position="1"/>
        <end position="33"/>
    </location>
</feature>
<comment type="caution">
    <text evidence="8">The sequence shown here is derived from an EMBL/GenBank/DDBJ whole genome shotgun (WGS) entry which is preliminary data.</text>
</comment>
<feature type="transmembrane region" description="Helical" evidence="6">
    <location>
        <begin position="82"/>
        <end position="100"/>
    </location>
</feature>
<feature type="transmembrane region" description="Helical" evidence="6">
    <location>
        <begin position="173"/>
        <end position="194"/>
    </location>
</feature>
<feature type="domain" description="Major facilitator superfamily (MFS) profile" evidence="7">
    <location>
        <begin position="46"/>
        <end position="430"/>
    </location>
</feature>
<feature type="transmembrane region" description="Helical" evidence="6">
    <location>
        <begin position="339"/>
        <end position="363"/>
    </location>
</feature>
<keyword evidence="2 6" id="KW-0812">Transmembrane</keyword>
<feature type="transmembrane region" description="Helical" evidence="6">
    <location>
        <begin position="278"/>
        <end position="303"/>
    </location>
</feature>
<evidence type="ECO:0000256" key="3">
    <source>
        <dbReference type="ARBA" id="ARBA00022989"/>
    </source>
</evidence>
<accession>A0A370NIE7</accession>
<dbReference type="AlphaFoldDB" id="A0A370NIE7"/>
<dbReference type="InterPro" id="IPR036259">
    <property type="entry name" value="MFS_trans_sf"/>
</dbReference>
<keyword evidence="4 6" id="KW-0472">Membrane</keyword>
<comment type="subcellular location">
    <subcellularLocation>
        <location evidence="1">Membrane</location>
        <topology evidence="1">Multi-pass membrane protein</topology>
    </subcellularLocation>
</comment>
<dbReference type="RefSeq" id="WP_115216143.1">
    <property type="nucleotide sequence ID" value="NZ_QKWJ01000099.1"/>
</dbReference>
<dbReference type="PROSITE" id="PS50850">
    <property type="entry name" value="MFS"/>
    <property type="match status" value="1"/>
</dbReference>